<name>A0ACC3CGP5_PYRYE</name>
<protein>
    <submittedName>
        <fullName evidence="1">Uncharacterized protein</fullName>
    </submittedName>
</protein>
<evidence type="ECO:0000313" key="2">
    <source>
        <dbReference type="Proteomes" id="UP000798662"/>
    </source>
</evidence>
<proteinExistence type="predicted"/>
<sequence length="1291" mass="129224">MTPYARLPDGGGGGGSSSSGGRRPPVPARLLSVILLAGVVVGGAAVALLTETGARWTAGSELFQPLRSRAAAQLAAAAAAGASPLQPRGGGHPPAAPDPPVDPPPPAPRGPSGERYCDAPGGRCVLDAGFHSGQDTRQYLAAGYRVVAVEANPRLVSAGRAAFADHIANRSLVLLGTGLISHELPRGTRLPFYRSTENDVWSSFAPEWGCRHADGSPATVADMEHCKAVAVPTTTCDALIRDYGTPYMLKVDIEGQDTHCISSLRRLHRSERPPYASVENVTPDHIRLFEGLGYFRFKAVDQGVLHTAAAAHAPELLGHSGPFGEAAPDALTGTHWQPASTLQARLPLPGVNAATGDAAWYDLHAGLSRGQVRDYLERRRRRLGGAPAEPPLDHDGPVGPAATAGDGAPGQDAAVAAAAAADDAADKAEDTDKESEDEEPSVAPPLSLASAPAGASDGRRVEASGGAPPAVQATDPADAASPDGDGDDGPAVATPTPDRGDSLQSGDAPPPPPVTAAESADDNPPPPSPPVAGGGPTGTPPPVPTTPSAADAPAADAPAVVATPAADVPAAEAPTAGASAVGDPPSSPVPAADEAPAGTPPQERVTSPSGGDAAPVADAAAAARRGAAALAAAAAATAARRGGSHGGRRAATAVLRAAPLPSLAAAATSTGAGAAGMAAAAHRRHPPPPPPPLPGQQGRWWPVAAVAAAAAAAASAGLAGVVAADAPARSPGGGGAVGATAVSSAPVAAGGAAKAGAPTDADADADADVPVVPGERIEDLPTYTAAEVAAHAGCAGSASGGGDGSTAPAATTVWVTYGAGVYDVTEFIACHPGGDILLRAAGSSVEPYWDMYAQHRQEYVYEVLEEMRVGNLAPADVAANAAARAAEQRPDAYANEPARWDGLQVRSAAPFNAEPPPAVLVASYITPNHAFYVRNHLPVPPVATGDGTDFQLSVAVPAVVAGAPSSAASASAGRSCVHTLSLADVQALPAVTITAAIQCAGNRRTEMSGHRPVKGGAWDVCAISNATWTGARLTDVLASLGVPDASALAAAGVRHVVFEGADADAEGGTYGASIPLDVLAAGDVLLAWAMNGEPLPADHGAPLRVVAPGIVGARNVKWVKSIALSDEESHSHWQRRDYKGFCPSVCLEDADYDASPSIQELPITSAIGDVAVMPNGQSVTARGYAYAGGGRPVVRVDVSADGGKTWVAASLTGADGSPPSAARGGRVRDYGWTLWSATLPLPSGVGDAELVVKAVDSSYNVQPEGLAGVWNVRGVLNNAWHRVRVGGEGDE</sequence>
<evidence type="ECO:0000313" key="1">
    <source>
        <dbReference type="EMBL" id="KAK1869260.1"/>
    </source>
</evidence>
<dbReference type="EMBL" id="CM020620">
    <property type="protein sequence ID" value="KAK1869260.1"/>
    <property type="molecule type" value="Genomic_DNA"/>
</dbReference>
<dbReference type="Proteomes" id="UP000798662">
    <property type="component" value="Chromosome 3"/>
</dbReference>
<reference evidence="1" key="1">
    <citation type="submission" date="2019-11" db="EMBL/GenBank/DDBJ databases">
        <title>Nori genome reveals adaptations in red seaweeds to the harsh intertidal environment.</title>
        <authorList>
            <person name="Wang D."/>
            <person name="Mao Y."/>
        </authorList>
    </citation>
    <scope>NUCLEOTIDE SEQUENCE</scope>
    <source>
        <tissue evidence="1">Gametophyte</tissue>
    </source>
</reference>
<accession>A0ACC3CGP5</accession>
<organism evidence="1 2">
    <name type="scientific">Pyropia yezoensis</name>
    <name type="common">Susabi-nori</name>
    <name type="synonym">Porphyra yezoensis</name>
    <dbReference type="NCBI Taxonomy" id="2788"/>
    <lineage>
        <taxon>Eukaryota</taxon>
        <taxon>Rhodophyta</taxon>
        <taxon>Bangiophyceae</taxon>
        <taxon>Bangiales</taxon>
        <taxon>Bangiaceae</taxon>
        <taxon>Pyropia</taxon>
    </lineage>
</organism>
<keyword evidence="2" id="KW-1185">Reference proteome</keyword>
<gene>
    <name evidence="1" type="ORF">I4F81_011739</name>
</gene>
<comment type="caution">
    <text evidence="1">The sequence shown here is derived from an EMBL/GenBank/DDBJ whole genome shotgun (WGS) entry which is preliminary data.</text>
</comment>